<organism evidence="2 3">
    <name type="scientific">Parabacteroides goldsteinii DSM 19448 = WAL 12034</name>
    <dbReference type="NCBI Taxonomy" id="927665"/>
    <lineage>
        <taxon>Bacteria</taxon>
        <taxon>Pseudomonadati</taxon>
        <taxon>Bacteroidota</taxon>
        <taxon>Bacteroidia</taxon>
        <taxon>Bacteroidales</taxon>
        <taxon>Tannerellaceae</taxon>
        <taxon>Parabacteroides</taxon>
    </lineage>
</organism>
<dbReference type="PATRIC" id="fig|927665.4.peg.3730"/>
<dbReference type="STRING" id="927665.HMPREF1535_03627"/>
<dbReference type="EMBL" id="AQHV01000016">
    <property type="protein sequence ID" value="KKB50278.1"/>
    <property type="molecule type" value="Genomic_DNA"/>
</dbReference>
<protein>
    <recommendedName>
        <fullName evidence="4">YtxH domain-containing protein</fullName>
    </recommendedName>
</protein>
<keyword evidence="1" id="KW-0812">Transmembrane</keyword>
<comment type="caution">
    <text evidence="2">The sequence shown here is derived from an EMBL/GenBank/DDBJ whole genome shotgun (WGS) entry which is preliminary data.</text>
</comment>
<evidence type="ECO:0000313" key="2">
    <source>
        <dbReference type="EMBL" id="KKB50278.1"/>
    </source>
</evidence>
<gene>
    <name evidence="2" type="ORF">HMPREF1535_03627</name>
</gene>
<proteinExistence type="predicted"/>
<dbReference type="Proteomes" id="UP000033047">
    <property type="component" value="Unassembled WGS sequence"/>
</dbReference>
<evidence type="ECO:0000256" key="1">
    <source>
        <dbReference type="SAM" id="Phobius"/>
    </source>
</evidence>
<keyword evidence="1" id="KW-1133">Transmembrane helix</keyword>
<dbReference type="Pfam" id="PF12732">
    <property type="entry name" value="YtxH"/>
    <property type="match status" value="1"/>
</dbReference>
<dbReference type="GeneID" id="69980156"/>
<name>A0A0F5IXS2_9BACT</name>
<dbReference type="AlphaFoldDB" id="A0A0F5IXS2"/>
<dbReference type="HOGENOM" id="CLU_182041_0_0_10"/>
<dbReference type="Gene3D" id="1.20.120.20">
    <property type="entry name" value="Apolipoprotein"/>
    <property type="match status" value="1"/>
</dbReference>
<dbReference type="RefSeq" id="WP_046147020.1">
    <property type="nucleotide sequence ID" value="NZ_KQ033913.1"/>
</dbReference>
<keyword evidence="1" id="KW-0472">Membrane</keyword>
<dbReference type="InterPro" id="IPR024623">
    <property type="entry name" value="YtxH"/>
</dbReference>
<sequence length="98" mass="10774">METNHSKFWMGLGLGSIIGAVVYHFSCSSRGKQLKEKVRHVFHKASDNAEELVDEAKDKALQTGTKVADKVADGTFNLAEKADEVKNKVHAFADNAKK</sequence>
<evidence type="ECO:0008006" key="4">
    <source>
        <dbReference type="Google" id="ProtNLM"/>
    </source>
</evidence>
<reference evidence="2 3" key="1">
    <citation type="submission" date="2013-04" db="EMBL/GenBank/DDBJ databases">
        <title>The Genome Sequence of Parabacteroides goldsteinii DSM 19448.</title>
        <authorList>
            <consortium name="The Broad Institute Genomics Platform"/>
            <person name="Earl A."/>
            <person name="Ward D."/>
            <person name="Feldgarden M."/>
            <person name="Gevers D."/>
            <person name="Martens E."/>
            <person name="Sakamoto M."/>
            <person name="Benno Y."/>
            <person name="Song Y."/>
            <person name="Liu C."/>
            <person name="Lee J."/>
            <person name="Bolanos M."/>
            <person name="Vaisanen M.L."/>
            <person name="Finegold S.M."/>
            <person name="Walker B."/>
            <person name="Young S."/>
            <person name="Zeng Q."/>
            <person name="Gargeya S."/>
            <person name="Fitzgerald M."/>
            <person name="Haas B."/>
            <person name="Abouelleil A."/>
            <person name="Allen A.W."/>
            <person name="Alvarado L."/>
            <person name="Arachchi H.M."/>
            <person name="Berlin A.M."/>
            <person name="Chapman S.B."/>
            <person name="Gainer-Dewar J."/>
            <person name="Goldberg J."/>
            <person name="Griggs A."/>
            <person name="Gujja S."/>
            <person name="Hansen M."/>
            <person name="Howarth C."/>
            <person name="Imamovic A."/>
            <person name="Ireland A."/>
            <person name="Larimer J."/>
            <person name="McCowan C."/>
            <person name="Murphy C."/>
            <person name="Pearson M."/>
            <person name="Poon T.W."/>
            <person name="Priest M."/>
            <person name="Roberts A."/>
            <person name="Saif S."/>
            <person name="Shea T."/>
            <person name="Sisk P."/>
            <person name="Sykes S."/>
            <person name="Wortman J."/>
            <person name="Nusbaum C."/>
            <person name="Birren B."/>
        </authorList>
    </citation>
    <scope>NUCLEOTIDE SEQUENCE [LARGE SCALE GENOMIC DNA]</scope>
    <source>
        <strain evidence="2 3">DSM 19448</strain>
    </source>
</reference>
<evidence type="ECO:0000313" key="3">
    <source>
        <dbReference type="Proteomes" id="UP000033047"/>
    </source>
</evidence>
<accession>A0A0F5IXS2</accession>
<feature type="transmembrane region" description="Helical" evidence="1">
    <location>
        <begin position="6"/>
        <end position="25"/>
    </location>
</feature>